<evidence type="ECO:0000313" key="7">
    <source>
        <dbReference type="EMBL" id="KAK7488566.1"/>
    </source>
</evidence>
<dbReference type="Pfam" id="PF06694">
    <property type="entry name" value="Plant_NMP1"/>
    <property type="match status" value="1"/>
</dbReference>
<evidence type="ECO:0000313" key="8">
    <source>
        <dbReference type="Proteomes" id="UP001519460"/>
    </source>
</evidence>
<dbReference type="Proteomes" id="UP001519460">
    <property type="component" value="Unassembled WGS sequence"/>
</dbReference>
<dbReference type="PROSITE" id="PS50004">
    <property type="entry name" value="C2"/>
    <property type="match status" value="2"/>
</dbReference>
<name>A0ABD0KN74_9CAEN</name>
<reference evidence="7 8" key="1">
    <citation type="journal article" date="2023" name="Sci. Data">
        <title>Genome assembly of the Korean intertidal mud-creeper Batillaria attramentaria.</title>
        <authorList>
            <person name="Patra A.K."/>
            <person name="Ho P.T."/>
            <person name="Jun S."/>
            <person name="Lee S.J."/>
            <person name="Kim Y."/>
            <person name="Won Y.J."/>
        </authorList>
    </citation>
    <scope>NUCLEOTIDE SEQUENCE [LARGE SCALE GENOMIC DNA]</scope>
    <source>
        <strain evidence="7">Wonlab-2016</strain>
    </source>
</reference>
<dbReference type="InterPro" id="IPR002035">
    <property type="entry name" value="VWF_A"/>
</dbReference>
<dbReference type="CDD" id="cd01459">
    <property type="entry name" value="vWA_copine_like"/>
    <property type="match status" value="1"/>
</dbReference>
<comment type="similarity">
    <text evidence="1">Belongs to the copine family.</text>
</comment>
<accession>A0ABD0KN74</accession>
<evidence type="ECO:0000256" key="1">
    <source>
        <dbReference type="ARBA" id="ARBA00009048"/>
    </source>
</evidence>
<dbReference type="PANTHER" id="PTHR10857">
    <property type="entry name" value="COPINE"/>
    <property type="match status" value="1"/>
</dbReference>
<sequence length="920" mass="102810">MADAATFQPGTGVAPATLVELAVSCRKLIDADVFSKSDPNSNIRGWREFGRTEIIWNNLNPDFVKKFVMQYYFEQSQKLKFEVYDVDSASSDLSKHDFLGRTECTLGEIVSANKLAKRLTGPKKDSGTIIISAEELSSCKEQATMQFCAHKLDKKDFFGKSDPFLTFSRSNEDGSFTVVHRTEVIKKTLNPTWKPFSISVRTLCNGDYDRSIKIECHDWDADGGHDFIGDFTTTLRELSRGPGESNRFECISLKKKAKKGNKYQNSGVVELLSCRIEKVYTFLDYIRGGTRMHCTFAIDFTASNGDPKSPTSLHYMNPYRPNPYATAINAVGQIIQDYDTDKLFPALGFGARLPPDGIVSHEFALNGNPQNPYCQGVQGVLEAYHKTLYSVQLYGPTNFAPCINHVAKFARAAANGNDYFILLIITDGIITDMPQTTEAIVNASSLPLSIIIVGVGDADFEAMEVLDGDEVRLSSRGRYAERDIVQFVPLRDFLGRGGDDEAAVQARLAKEVLEEIPDQFLSYMQRHNIKPKPPLQRQGTISSVHSLPVTEHVSLAKLEMQCLSCPYSEGADETWITEIIFKPGEQRLRVLQWILSRFDAKIAELLDPTASFLDNTVDSRIQKLLFVISNLGLCKYDDVDLIRGVGTSASRQLEFFNQLLDIVTTCDNAEDPMTKSLLTPGVLSEASSLEDQLIADSRYMDTLATQQLPAAIFVPTVDLLPPDLQRRVRNSKEFASASPDLQRLARTCQEMEGNLLRQLDVLSGVRKMTLNEHEASSGPLLHASRSLDLILRELSQLVLSFTYCYETEAQPWCCREPPYLSQVGPAFKRVHALLVQFSETLVDLRKVRHSHISLCRDMKEKIKLDKEAMLLVDAGQEAAESFQECVDILETSINRQNLSPSLKQSLSVSMRLCSSTLKLT</sequence>
<dbReference type="Pfam" id="PF00168">
    <property type="entry name" value="C2"/>
    <property type="match status" value="2"/>
</dbReference>
<dbReference type="SMART" id="SM00239">
    <property type="entry name" value="C2"/>
    <property type="match status" value="2"/>
</dbReference>
<organism evidence="7 8">
    <name type="scientific">Batillaria attramentaria</name>
    <dbReference type="NCBI Taxonomy" id="370345"/>
    <lineage>
        <taxon>Eukaryota</taxon>
        <taxon>Metazoa</taxon>
        <taxon>Spiralia</taxon>
        <taxon>Lophotrochozoa</taxon>
        <taxon>Mollusca</taxon>
        <taxon>Gastropoda</taxon>
        <taxon>Caenogastropoda</taxon>
        <taxon>Sorbeoconcha</taxon>
        <taxon>Cerithioidea</taxon>
        <taxon>Batillariidae</taxon>
        <taxon>Batillaria</taxon>
    </lineage>
</organism>
<dbReference type="SUPFAM" id="SSF49562">
    <property type="entry name" value="C2 domain (Calcium/lipid-binding domain, CaLB)"/>
    <property type="match status" value="2"/>
</dbReference>
<dbReference type="PROSITE" id="PS50234">
    <property type="entry name" value="VWFA"/>
    <property type="match status" value="1"/>
</dbReference>
<feature type="domain" description="C2" evidence="5">
    <location>
        <begin position="125"/>
        <end position="248"/>
    </location>
</feature>
<dbReference type="InterPro" id="IPR035892">
    <property type="entry name" value="C2_domain_sf"/>
</dbReference>
<dbReference type="GO" id="GO:0046872">
    <property type="term" value="F:metal ion binding"/>
    <property type="evidence" value="ECO:0007669"/>
    <property type="project" value="UniProtKB-KW"/>
</dbReference>
<proteinExistence type="inferred from homology"/>
<dbReference type="InterPro" id="IPR045052">
    <property type="entry name" value="Copine"/>
</dbReference>
<feature type="domain" description="C2" evidence="5">
    <location>
        <begin position="1"/>
        <end position="119"/>
    </location>
</feature>
<dbReference type="SUPFAM" id="SSF53300">
    <property type="entry name" value="vWA-like"/>
    <property type="match status" value="1"/>
</dbReference>
<dbReference type="CDD" id="cd04047">
    <property type="entry name" value="C2B_Copine"/>
    <property type="match status" value="1"/>
</dbReference>
<dbReference type="CDD" id="cd04048">
    <property type="entry name" value="C2A_Copine"/>
    <property type="match status" value="1"/>
</dbReference>
<feature type="domain" description="VWFA" evidence="6">
    <location>
        <begin position="293"/>
        <end position="497"/>
    </location>
</feature>
<dbReference type="InterPro" id="IPR037768">
    <property type="entry name" value="C2B_Copine"/>
</dbReference>
<dbReference type="InterPro" id="IPR010734">
    <property type="entry name" value="Copine_C"/>
</dbReference>
<dbReference type="Gene3D" id="2.60.40.150">
    <property type="entry name" value="C2 domain"/>
    <property type="match status" value="2"/>
</dbReference>
<dbReference type="InterPro" id="IPR000008">
    <property type="entry name" value="C2_dom"/>
</dbReference>
<dbReference type="FunFam" id="2.60.40.150:FF:000099">
    <property type="entry name" value="Copine 3"/>
    <property type="match status" value="1"/>
</dbReference>
<evidence type="ECO:0000259" key="5">
    <source>
        <dbReference type="PROSITE" id="PS50004"/>
    </source>
</evidence>
<dbReference type="FunFam" id="2.60.40.150:FF:000013">
    <property type="entry name" value="copine-9 isoform X1"/>
    <property type="match status" value="1"/>
</dbReference>
<dbReference type="AlphaFoldDB" id="A0ABD0KN74"/>
<evidence type="ECO:0000256" key="3">
    <source>
        <dbReference type="ARBA" id="ARBA00022737"/>
    </source>
</evidence>
<protein>
    <submittedName>
        <fullName evidence="7">Uncharacterized protein</fullName>
    </submittedName>
</protein>
<dbReference type="InterPro" id="IPR010604">
    <property type="entry name" value="Plant_AUG7"/>
</dbReference>
<keyword evidence="3" id="KW-0677">Repeat</keyword>
<dbReference type="EMBL" id="JACVVK020000149">
    <property type="protein sequence ID" value="KAK7488566.1"/>
    <property type="molecule type" value="Genomic_DNA"/>
</dbReference>
<dbReference type="PANTHER" id="PTHR10857:SF106">
    <property type="entry name" value="C2 DOMAIN-CONTAINING PROTEIN"/>
    <property type="match status" value="1"/>
</dbReference>
<keyword evidence="2" id="KW-0479">Metal-binding</keyword>
<evidence type="ECO:0000259" key="6">
    <source>
        <dbReference type="PROSITE" id="PS50234"/>
    </source>
</evidence>
<dbReference type="Pfam" id="PF07002">
    <property type="entry name" value="Copine"/>
    <property type="match status" value="1"/>
</dbReference>
<dbReference type="InterPro" id="IPR036465">
    <property type="entry name" value="vWFA_dom_sf"/>
</dbReference>
<evidence type="ECO:0000256" key="2">
    <source>
        <dbReference type="ARBA" id="ARBA00022723"/>
    </source>
</evidence>
<gene>
    <name evidence="7" type="ORF">BaRGS_00020183</name>
</gene>
<keyword evidence="8" id="KW-1185">Reference proteome</keyword>
<comment type="caution">
    <text evidence="7">The sequence shown here is derived from an EMBL/GenBank/DDBJ whole genome shotgun (WGS) entry which is preliminary data.</text>
</comment>
<evidence type="ECO:0000256" key="4">
    <source>
        <dbReference type="ARBA" id="ARBA00022837"/>
    </source>
</evidence>
<dbReference type="SMART" id="SM00327">
    <property type="entry name" value="VWA"/>
    <property type="match status" value="1"/>
</dbReference>
<keyword evidence="4" id="KW-0106">Calcium</keyword>